<dbReference type="SUPFAM" id="SSF53335">
    <property type="entry name" value="S-adenosyl-L-methionine-dependent methyltransferases"/>
    <property type="match status" value="1"/>
</dbReference>
<dbReference type="PANTHER" id="PTHR43591">
    <property type="entry name" value="METHYLTRANSFERASE"/>
    <property type="match status" value="1"/>
</dbReference>
<reference evidence="2 3" key="1">
    <citation type="submission" date="2017-05" db="EMBL/GenBank/DDBJ databases">
        <title>Complete and WGS of Bordetella genogroups.</title>
        <authorList>
            <person name="Spilker T."/>
            <person name="LiPuma J."/>
        </authorList>
    </citation>
    <scope>NUCLEOTIDE SEQUENCE [LARGE SCALE GENOMIC DNA]</scope>
    <source>
        <strain evidence="2 3">AU7206</strain>
    </source>
</reference>
<dbReference type="RefSeq" id="WP_086079852.1">
    <property type="nucleotide sequence ID" value="NZ_CP021111.1"/>
</dbReference>
<dbReference type="InterPro" id="IPR029063">
    <property type="entry name" value="SAM-dependent_MTases_sf"/>
</dbReference>
<proteinExistence type="predicted"/>
<protein>
    <submittedName>
        <fullName evidence="2">SAM-dependent methyltransferase</fullName>
    </submittedName>
</protein>
<evidence type="ECO:0000259" key="1">
    <source>
        <dbReference type="Pfam" id="PF08241"/>
    </source>
</evidence>
<keyword evidence="2" id="KW-0808">Transferase</keyword>
<dbReference type="EMBL" id="CP021111">
    <property type="protein sequence ID" value="ARP96101.1"/>
    <property type="molecule type" value="Genomic_DNA"/>
</dbReference>
<organism evidence="2 3">
    <name type="scientific">Bordetella genomosp. 13</name>
    <dbReference type="NCBI Taxonomy" id="463040"/>
    <lineage>
        <taxon>Bacteria</taxon>
        <taxon>Pseudomonadati</taxon>
        <taxon>Pseudomonadota</taxon>
        <taxon>Betaproteobacteria</taxon>
        <taxon>Burkholderiales</taxon>
        <taxon>Alcaligenaceae</taxon>
        <taxon>Bordetella</taxon>
    </lineage>
</organism>
<dbReference type="AlphaFoldDB" id="A0A1W6ZFK3"/>
<dbReference type="Proteomes" id="UP000194161">
    <property type="component" value="Chromosome"/>
</dbReference>
<dbReference type="GO" id="GO:0008757">
    <property type="term" value="F:S-adenosylmethionine-dependent methyltransferase activity"/>
    <property type="evidence" value="ECO:0007669"/>
    <property type="project" value="InterPro"/>
</dbReference>
<dbReference type="OrthoDB" id="9795634at2"/>
<keyword evidence="2" id="KW-0489">Methyltransferase</keyword>
<dbReference type="Pfam" id="PF08241">
    <property type="entry name" value="Methyltransf_11"/>
    <property type="match status" value="1"/>
</dbReference>
<dbReference type="KEGG" id="bgm:CAL15_18000"/>
<evidence type="ECO:0000313" key="2">
    <source>
        <dbReference type="EMBL" id="ARP96101.1"/>
    </source>
</evidence>
<feature type="domain" description="Methyltransferase type 11" evidence="1">
    <location>
        <begin position="63"/>
        <end position="156"/>
    </location>
</feature>
<dbReference type="GO" id="GO:0032259">
    <property type="term" value="P:methylation"/>
    <property type="evidence" value="ECO:0007669"/>
    <property type="project" value="UniProtKB-KW"/>
</dbReference>
<keyword evidence="3" id="KW-1185">Reference proteome</keyword>
<name>A0A1W6ZFK3_9BORD</name>
<dbReference type="STRING" id="463040.CAL15_18000"/>
<dbReference type="Gene3D" id="3.40.50.150">
    <property type="entry name" value="Vaccinia Virus protein VP39"/>
    <property type="match status" value="1"/>
</dbReference>
<evidence type="ECO:0000313" key="3">
    <source>
        <dbReference type="Proteomes" id="UP000194161"/>
    </source>
</evidence>
<sequence>MSASATAVAAQTQDHAQPDLAALKTRQQATWASGDYAVVGTTLQIVGEQLCESLDVRAGQTVLDVAAGNGNASLAAARRGCDVVSTDYVPALLARARERAAAERLTIEFQEADAEALPFAPGSFDAVLSTFGVMFTADHDKTAAELVRVCRSGGKIGMANWTPDGFIGQIFKTIGKHLPPPAGAKSPALWGTRARIEEMFGPDASAIQAEPRHFVFRYRSPEHWMEVFKTYYGPMLKAFSALAPDAQAALQSDIIAQISRFNRSGDGTVVVPSEYLEIVITRR</sequence>
<dbReference type="InterPro" id="IPR013216">
    <property type="entry name" value="Methyltransf_11"/>
</dbReference>
<gene>
    <name evidence="2" type="ORF">CAL15_18000</name>
</gene>
<dbReference type="PANTHER" id="PTHR43591:SF24">
    <property type="entry name" value="2-METHOXY-6-POLYPRENYL-1,4-BENZOQUINOL METHYLASE, MITOCHONDRIAL"/>
    <property type="match status" value="1"/>
</dbReference>
<dbReference type="CDD" id="cd02440">
    <property type="entry name" value="AdoMet_MTases"/>
    <property type="match status" value="1"/>
</dbReference>
<accession>A0A1W6ZFK3</accession>